<dbReference type="Proteomes" id="UP001597319">
    <property type="component" value="Unassembled WGS sequence"/>
</dbReference>
<sequence length="199" mass="23205">MRKIIFILILLPVTFSCKNEQSKIIQEIAPVDANWIKGSPTYWIEDEIDSIWTEIEFEDASKHSKYWKCNEFNLELSNNLSIKKTILIDPETGAKDSETVEYSKKINENLKTLISLRYDYKSESYFTFLIDSIASEKKRNQNQIKLDSLYKYAEENNLYLCGTAANEILFEGLPEFPIPRIISLDSTLLIIKNWKKNSL</sequence>
<reference evidence="2" key="1">
    <citation type="journal article" date="2019" name="Int. J. Syst. Evol. Microbiol.">
        <title>The Global Catalogue of Microorganisms (GCM) 10K type strain sequencing project: providing services to taxonomists for standard genome sequencing and annotation.</title>
        <authorList>
            <consortium name="The Broad Institute Genomics Platform"/>
            <consortium name="The Broad Institute Genome Sequencing Center for Infectious Disease"/>
            <person name="Wu L."/>
            <person name="Ma J."/>
        </authorList>
    </citation>
    <scope>NUCLEOTIDE SEQUENCE [LARGE SCALE GENOMIC DNA]</scope>
    <source>
        <strain evidence="2">KCTC 52274</strain>
    </source>
</reference>
<keyword evidence="2" id="KW-1185">Reference proteome</keyword>
<evidence type="ECO:0000313" key="2">
    <source>
        <dbReference type="Proteomes" id="UP001597319"/>
    </source>
</evidence>
<gene>
    <name evidence="1" type="ORF">ACFSR1_04205</name>
</gene>
<accession>A0ABW5LDI3</accession>
<dbReference type="PROSITE" id="PS51257">
    <property type="entry name" value="PROKAR_LIPOPROTEIN"/>
    <property type="match status" value="1"/>
</dbReference>
<dbReference type="RefSeq" id="WP_378289954.1">
    <property type="nucleotide sequence ID" value="NZ_JBHULE010000007.1"/>
</dbReference>
<evidence type="ECO:0000313" key="1">
    <source>
        <dbReference type="EMBL" id="MFD2561861.1"/>
    </source>
</evidence>
<name>A0ABW5LDI3_9FLAO</name>
<comment type="caution">
    <text evidence="1">The sequence shown here is derived from an EMBL/GenBank/DDBJ whole genome shotgun (WGS) entry which is preliminary data.</text>
</comment>
<dbReference type="EMBL" id="JBHULE010000007">
    <property type="protein sequence ID" value="MFD2561861.1"/>
    <property type="molecule type" value="Genomic_DNA"/>
</dbReference>
<protein>
    <submittedName>
        <fullName evidence="1">Uncharacterized protein</fullName>
    </submittedName>
</protein>
<organism evidence="1 2">
    <name type="scientific">Aquimarina rubra</name>
    <dbReference type="NCBI Taxonomy" id="1920033"/>
    <lineage>
        <taxon>Bacteria</taxon>
        <taxon>Pseudomonadati</taxon>
        <taxon>Bacteroidota</taxon>
        <taxon>Flavobacteriia</taxon>
        <taxon>Flavobacteriales</taxon>
        <taxon>Flavobacteriaceae</taxon>
        <taxon>Aquimarina</taxon>
    </lineage>
</organism>
<proteinExistence type="predicted"/>